<keyword evidence="6 7" id="KW-0472">Membrane</keyword>
<dbReference type="GO" id="GO:0005886">
    <property type="term" value="C:plasma membrane"/>
    <property type="evidence" value="ECO:0007669"/>
    <property type="project" value="UniProtKB-SubCell"/>
</dbReference>
<evidence type="ECO:0000256" key="5">
    <source>
        <dbReference type="ARBA" id="ARBA00022989"/>
    </source>
</evidence>
<protein>
    <submittedName>
        <fullName evidence="9">Paraquat-inducible protein B</fullName>
    </submittedName>
</protein>
<dbReference type="AlphaFoldDB" id="A0A8E2VLY5"/>
<keyword evidence="5 7" id="KW-1133">Transmembrane helix</keyword>
<comment type="subcellular location">
    <subcellularLocation>
        <location evidence="1">Cell inner membrane</location>
    </subcellularLocation>
</comment>
<feature type="domain" description="Mce/MlaD" evidence="8">
    <location>
        <begin position="295"/>
        <end position="395"/>
    </location>
</feature>
<gene>
    <name evidence="9" type="ORF">C8N38_102224</name>
</gene>
<dbReference type="InterPro" id="IPR003399">
    <property type="entry name" value="Mce/MlaD"/>
</dbReference>
<evidence type="ECO:0000256" key="6">
    <source>
        <dbReference type="ARBA" id="ARBA00023136"/>
    </source>
</evidence>
<proteinExistence type="predicted"/>
<evidence type="ECO:0000259" key="8">
    <source>
        <dbReference type="Pfam" id="PF02470"/>
    </source>
</evidence>
<keyword evidence="10" id="KW-1185">Reference proteome</keyword>
<feature type="domain" description="Mce/MlaD" evidence="8">
    <location>
        <begin position="48"/>
        <end position="125"/>
    </location>
</feature>
<evidence type="ECO:0000256" key="2">
    <source>
        <dbReference type="ARBA" id="ARBA00022475"/>
    </source>
</evidence>
<dbReference type="PANTHER" id="PTHR30462:SF2">
    <property type="entry name" value="INTERMEMBRANE TRANSPORT PROTEIN PQIB"/>
    <property type="match status" value="1"/>
</dbReference>
<dbReference type="EMBL" id="QAYC01000002">
    <property type="protein sequence ID" value="PTW51431.1"/>
    <property type="molecule type" value="Genomic_DNA"/>
</dbReference>
<comment type="caution">
    <text evidence="9">The sequence shown here is derived from an EMBL/GenBank/DDBJ whole genome shotgun (WGS) entry which is preliminary data.</text>
</comment>
<dbReference type="RefSeq" id="WP_108024114.1">
    <property type="nucleotide sequence ID" value="NZ_QAYC01000002.1"/>
</dbReference>
<evidence type="ECO:0000256" key="1">
    <source>
        <dbReference type="ARBA" id="ARBA00004533"/>
    </source>
</evidence>
<dbReference type="InterPro" id="IPR051800">
    <property type="entry name" value="PqiA-PqiB_transport"/>
</dbReference>
<name>A0A8E2VLY5_9RHOB</name>
<feature type="transmembrane region" description="Helical" evidence="7">
    <location>
        <begin position="21"/>
        <end position="43"/>
    </location>
</feature>
<organism evidence="9 10">
    <name type="scientific">Rhodovulum kholense</name>
    <dbReference type="NCBI Taxonomy" id="453584"/>
    <lineage>
        <taxon>Bacteria</taxon>
        <taxon>Pseudomonadati</taxon>
        <taxon>Pseudomonadota</taxon>
        <taxon>Alphaproteobacteria</taxon>
        <taxon>Rhodobacterales</taxon>
        <taxon>Paracoccaceae</taxon>
        <taxon>Rhodovulum</taxon>
    </lineage>
</organism>
<evidence type="ECO:0000313" key="9">
    <source>
        <dbReference type="EMBL" id="PTW51431.1"/>
    </source>
</evidence>
<evidence type="ECO:0000256" key="3">
    <source>
        <dbReference type="ARBA" id="ARBA00022519"/>
    </source>
</evidence>
<feature type="domain" description="Mce/MlaD" evidence="8">
    <location>
        <begin position="163"/>
        <end position="245"/>
    </location>
</feature>
<keyword evidence="2" id="KW-1003">Cell membrane</keyword>
<dbReference type="Proteomes" id="UP000244037">
    <property type="component" value="Unassembled WGS sequence"/>
</dbReference>
<keyword evidence="4 7" id="KW-0812">Transmembrane</keyword>
<sequence>MTDLPPETPVEPAGRSLLDRISIVWVIPAAALAIALGVAWHSYAERGPLLELTFETASGIKAGETELHYRDVTVGVVEKVGFTDSLGEVLVSVRLDKAVAPYVDDSADFWVVQPEVSARGVTGLSTVLSGVFIQGIWDDRPDGFVERHQGKNAAPLNREGRPGLRLRLRAASDAGLTEEAPILYRGIEVGRIGKAEVSQDGSTVEADAIVFAPHDRLISTSTRFWDSSGFSFSLGPGGARVDFSSVAALVSGGVTFQSVVSGGREVEPETRFEVYPDESSARASVFAADEGTALTLTAYFEENVEGLSVDAPVTLGGLRIGRVTSLNGIVDAARFGDDRVRLSATLAIQPSRLGIAQSATPEDALDYLAGRVREGLRARLVTASILTGGLKVELVETAENAPAEIDRDADPNPVIPTTASDISDVSATAEGLYNRINDLPIEDLMQSAIDALNSVSTLAGSDEIRAVPGEVKALVGEARGIVGSDEMQALPGRIDGAVAAIETLTRQLAEADAATRLTGALDAAAGAAQSIDTAAAGLPDLVARLNAVADQAATLPLNELADRISALLDSTDRLIDTDQARDLPADLSAALRELAAMLAELREGGIVGNANATLASARSAADDISTAARDLPDLLDRAQRILGQASATIEGYDASRGMGREIDAALREIQRAAQAVTTLSRALERNPNSILFGR</sequence>
<dbReference type="OrthoDB" id="9806984at2"/>
<evidence type="ECO:0000256" key="7">
    <source>
        <dbReference type="SAM" id="Phobius"/>
    </source>
</evidence>
<evidence type="ECO:0000256" key="4">
    <source>
        <dbReference type="ARBA" id="ARBA00022692"/>
    </source>
</evidence>
<dbReference type="Pfam" id="PF02470">
    <property type="entry name" value="MlaD"/>
    <property type="match status" value="3"/>
</dbReference>
<keyword evidence="3" id="KW-0997">Cell inner membrane</keyword>
<evidence type="ECO:0000313" key="10">
    <source>
        <dbReference type="Proteomes" id="UP000244037"/>
    </source>
</evidence>
<accession>A0A8E2VLY5</accession>
<dbReference type="PANTHER" id="PTHR30462">
    <property type="entry name" value="INTERMEMBRANE TRANSPORT PROTEIN PQIB-RELATED"/>
    <property type="match status" value="1"/>
</dbReference>
<reference evidence="9 10" key="1">
    <citation type="submission" date="2018-04" db="EMBL/GenBank/DDBJ databases">
        <title>Genomic Encyclopedia of Archaeal and Bacterial Type Strains, Phase II (KMG-II): from individual species to whole genera.</title>
        <authorList>
            <person name="Goeker M."/>
        </authorList>
    </citation>
    <scope>NUCLEOTIDE SEQUENCE [LARGE SCALE GENOMIC DNA]</scope>
    <source>
        <strain evidence="9 10">DSM 19783</strain>
    </source>
</reference>